<proteinExistence type="predicted"/>
<dbReference type="Proteomes" id="UP001143328">
    <property type="component" value="Unassembled WGS sequence"/>
</dbReference>
<name>A0A9W6NDP2_9PSED</name>
<protein>
    <submittedName>
        <fullName evidence="1">Uncharacterized protein</fullName>
    </submittedName>
</protein>
<accession>A0A9W6NDP2</accession>
<dbReference type="AlphaFoldDB" id="A0A9W6NDP2"/>
<gene>
    <name evidence="1" type="ORF">GCM10017655_02400</name>
</gene>
<sequence length="141" mass="15812">MGSRALLAAAAVIALPVGAYIWAKAEHYPVEAVDRAQAFITLLEAGQLDKAQDLALRNEYVGRTPAEFAALMQRQLCTVDRVEWTAPPQTNGNRLRRWWNDAPVEMPEVDVEFEGACLLKVSLRYGDDGQWRVFNMQRHAG</sequence>
<reference evidence="1" key="1">
    <citation type="journal article" date="2014" name="Int. J. Syst. Evol. Microbiol.">
        <title>Complete genome sequence of Corynebacterium casei LMG S-19264T (=DSM 44701T), isolated from a smear-ripened cheese.</title>
        <authorList>
            <consortium name="US DOE Joint Genome Institute (JGI-PGF)"/>
            <person name="Walter F."/>
            <person name="Albersmeier A."/>
            <person name="Kalinowski J."/>
            <person name="Ruckert C."/>
        </authorList>
    </citation>
    <scope>NUCLEOTIDE SEQUENCE</scope>
    <source>
        <strain evidence="1">VKM B-2935</strain>
    </source>
</reference>
<dbReference type="RefSeq" id="WP_271193391.1">
    <property type="nucleotide sequence ID" value="NZ_BSFN01000001.1"/>
</dbReference>
<keyword evidence="2" id="KW-1185">Reference proteome</keyword>
<comment type="caution">
    <text evidence="1">The sequence shown here is derived from an EMBL/GenBank/DDBJ whole genome shotgun (WGS) entry which is preliminary data.</text>
</comment>
<organism evidence="1 2">
    <name type="scientific">Pseudomonas turukhanskensis</name>
    <dbReference type="NCBI Taxonomy" id="1806536"/>
    <lineage>
        <taxon>Bacteria</taxon>
        <taxon>Pseudomonadati</taxon>
        <taxon>Pseudomonadota</taxon>
        <taxon>Gammaproteobacteria</taxon>
        <taxon>Pseudomonadales</taxon>
        <taxon>Pseudomonadaceae</taxon>
        <taxon>Pseudomonas</taxon>
    </lineage>
</organism>
<dbReference type="EMBL" id="BSFN01000001">
    <property type="protein sequence ID" value="GLK87178.1"/>
    <property type="molecule type" value="Genomic_DNA"/>
</dbReference>
<evidence type="ECO:0000313" key="1">
    <source>
        <dbReference type="EMBL" id="GLK87178.1"/>
    </source>
</evidence>
<evidence type="ECO:0000313" key="2">
    <source>
        <dbReference type="Proteomes" id="UP001143328"/>
    </source>
</evidence>
<reference evidence="1" key="2">
    <citation type="submission" date="2023-01" db="EMBL/GenBank/DDBJ databases">
        <authorList>
            <person name="Sun Q."/>
            <person name="Evtushenko L."/>
        </authorList>
    </citation>
    <scope>NUCLEOTIDE SEQUENCE</scope>
    <source>
        <strain evidence="1">VKM B-2935</strain>
    </source>
</reference>